<gene>
    <name evidence="1" type="ORF">OLEA9_A024250</name>
</gene>
<protein>
    <submittedName>
        <fullName evidence="1">Uncharacterized protein</fullName>
    </submittedName>
</protein>
<evidence type="ECO:0000313" key="1">
    <source>
        <dbReference type="EMBL" id="CAA2974226.1"/>
    </source>
</evidence>
<comment type="caution">
    <text evidence="1">The sequence shown here is derived from an EMBL/GenBank/DDBJ whole genome shotgun (WGS) entry which is preliminary data.</text>
</comment>
<dbReference type="Gramene" id="OE9A024250T1">
    <property type="protein sequence ID" value="OE9A024250C1"/>
    <property type="gene ID" value="OE9A024250"/>
</dbReference>
<organism evidence="1 2">
    <name type="scientific">Olea europaea subsp. europaea</name>
    <dbReference type="NCBI Taxonomy" id="158383"/>
    <lineage>
        <taxon>Eukaryota</taxon>
        <taxon>Viridiplantae</taxon>
        <taxon>Streptophyta</taxon>
        <taxon>Embryophyta</taxon>
        <taxon>Tracheophyta</taxon>
        <taxon>Spermatophyta</taxon>
        <taxon>Magnoliopsida</taxon>
        <taxon>eudicotyledons</taxon>
        <taxon>Gunneridae</taxon>
        <taxon>Pentapetalae</taxon>
        <taxon>asterids</taxon>
        <taxon>lamiids</taxon>
        <taxon>Lamiales</taxon>
        <taxon>Oleaceae</taxon>
        <taxon>Oleeae</taxon>
        <taxon>Olea</taxon>
    </lineage>
</organism>
<dbReference type="AlphaFoldDB" id="A0A8S0R4M7"/>
<proteinExistence type="predicted"/>
<keyword evidence="2" id="KW-1185">Reference proteome</keyword>
<evidence type="ECO:0000313" key="2">
    <source>
        <dbReference type="Proteomes" id="UP000594638"/>
    </source>
</evidence>
<reference evidence="1 2" key="1">
    <citation type="submission" date="2019-12" db="EMBL/GenBank/DDBJ databases">
        <authorList>
            <person name="Alioto T."/>
            <person name="Alioto T."/>
            <person name="Gomez Garrido J."/>
        </authorList>
    </citation>
    <scope>NUCLEOTIDE SEQUENCE [LARGE SCALE GENOMIC DNA]</scope>
</reference>
<sequence>MEDARSSLGRITRSMTVLSEYKERDPPAIKEVFKTLANVDKSEKRPPDYVDEESSMKRMKMALHSNPKEGNSTSHSAMCSGNCTLWSIRKWKSAASESAWESAKHVHSSTHGRQAGP</sequence>
<dbReference type="Proteomes" id="UP000594638">
    <property type="component" value="Unassembled WGS sequence"/>
</dbReference>
<accession>A0A8S0R4M7</accession>
<dbReference type="EMBL" id="CACTIH010002156">
    <property type="protein sequence ID" value="CAA2974226.1"/>
    <property type="molecule type" value="Genomic_DNA"/>
</dbReference>
<name>A0A8S0R4M7_OLEEU</name>